<dbReference type="AlphaFoldDB" id="A0AAW0NW05"/>
<reference evidence="3" key="1">
    <citation type="submission" date="2024-04" db="EMBL/GenBank/DDBJ databases">
        <title>Salinicola lusitanus LLJ914,a marine bacterium isolated from the Okinawa Trough.</title>
        <authorList>
            <person name="Li J."/>
        </authorList>
    </citation>
    <scope>NUCLEOTIDE SEQUENCE [LARGE SCALE GENOMIC DNA]</scope>
</reference>
<accession>A0AAW0NW05</accession>
<organism evidence="2 3">
    <name type="scientific">Mugilogobius chulae</name>
    <name type="common">yellowstripe goby</name>
    <dbReference type="NCBI Taxonomy" id="88201"/>
    <lineage>
        <taxon>Eukaryota</taxon>
        <taxon>Metazoa</taxon>
        <taxon>Chordata</taxon>
        <taxon>Craniata</taxon>
        <taxon>Vertebrata</taxon>
        <taxon>Euteleostomi</taxon>
        <taxon>Actinopterygii</taxon>
        <taxon>Neopterygii</taxon>
        <taxon>Teleostei</taxon>
        <taxon>Neoteleostei</taxon>
        <taxon>Acanthomorphata</taxon>
        <taxon>Gobiaria</taxon>
        <taxon>Gobiiformes</taxon>
        <taxon>Gobioidei</taxon>
        <taxon>Gobiidae</taxon>
        <taxon>Gobionellinae</taxon>
        <taxon>Mugilogobius</taxon>
    </lineage>
</organism>
<evidence type="ECO:0000313" key="3">
    <source>
        <dbReference type="Proteomes" id="UP001460270"/>
    </source>
</evidence>
<keyword evidence="3" id="KW-1185">Reference proteome</keyword>
<evidence type="ECO:0000256" key="1">
    <source>
        <dbReference type="SAM" id="MobiDB-lite"/>
    </source>
</evidence>
<protein>
    <submittedName>
        <fullName evidence="2">Uncharacterized protein</fullName>
    </submittedName>
</protein>
<feature type="compositionally biased region" description="Polar residues" evidence="1">
    <location>
        <begin position="18"/>
        <end position="44"/>
    </location>
</feature>
<name>A0AAW0NW05_9GOBI</name>
<proteinExistence type="predicted"/>
<evidence type="ECO:0000313" key="2">
    <source>
        <dbReference type="EMBL" id="KAK7902062.1"/>
    </source>
</evidence>
<feature type="region of interest" description="Disordered" evidence="1">
    <location>
        <begin position="18"/>
        <end position="45"/>
    </location>
</feature>
<dbReference type="EMBL" id="JBBPFD010000013">
    <property type="protein sequence ID" value="KAK7902062.1"/>
    <property type="molecule type" value="Genomic_DNA"/>
</dbReference>
<dbReference type="Proteomes" id="UP001460270">
    <property type="component" value="Unassembled WGS sequence"/>
</dbReference>
<comment type="caution">
    <text evidence="2">The sequence shown here is derived from an EMBL/GenBank/DDBJ whole genome shotgun (WGS) entry which is preliminary data.</text>
</comment>
<gene>
    <name evidence="2" type="ORF">WMY93_018831</name>
</gene>
<sequence length="129" mass="14035">MASMVCFCSLGDNCLKNSSSSAPSTPRGQKHLLSSTTTPLQQQELHVREKYRTRITAGPGLPDRSCPYLHVGLLGAAHLPLLKPHQRDVGQTRGGGVQGWLTRLLLPWALGAGDLELERGYGSELCCRR</sequence>